<proteinExistence type="predicted"/>
<evidence type="ECO:0000313" key="3">
    <source>
        <dbReference type="Proteomes" id="UP001281614"/>
    </source>
</evidence>
<protein>
    <submittedName>
        <fullName evidence="2">Uncharacterized protein</fullName>
    </submittedName>
</protein>
<sequence length="109" mass="12608">MADRKISLSSSATGDGDRKELDIKKQTNNKLWIKSDGKVDWHKVYTMFSVLFGQGCWIYFFHHVYLAYERNGTLSWLIIAFTAFGVLFTALTIFTVSVHLMAWYVGCLW</sequence>
<dbReference type="EMBL" id="VYYT01000046">
    <property type="protein sequence ID" value="KAK2774359.1"/>
    <property type="molecule type" value="Genomic_DNA"/>
</dbReference>
<feature type="transmembrane region" description="Helical" evidence="1">
    <location>
        <begin position="44"/>
        <end position="68"/>
    </location>
</feature>
<feature type="transmembrane region" description="Helical" evidence="1">
    <location>
        <begin position="74"/>
        <end position="105"/>
    </location>
</feature>
<accession>A0AAD9YRE3</accession>
<keyword evidence="1" id="KW-1133">Transmembrane helix</keyword>
<comment type="caution">
    <text evidence="2">The sequence shown here is derived from an EMBL/GenBank/DDBJ whole genome shotgun (WGS) entry which is preliminary data.</text>
</comment>
<name>A0AAD9YRE3_COLKA</name>
<organism evidence="2 3">
    <name type="scientific">Colletotrichum kahawae</name>
    <name type="common">Coffee berry disease fungus</name>
    <dbReference type="NCBI Taxonomy" id="34407"/>
    <lineage>
        <taxon>Eukaryota</taxon>
        <taxon>Fungi</taxon>
        <taxon>Dikarya</taxon>
        <taxon>Ascomycota</taxon>
        <taxon>Pezizomycotina</taxon>
        <taxon>Sordariomycetes</taxon>
        <taxon>Hypocreomycetidae</taxon>
        <taxon>Glomerellales</taxon>
        <taxon>Glomerellaceae</taxon>
        <taxon>Colletotrichum</taxon>
        <taxon>Colletotrichum gloeosporioides species complex</taxon>
    </lineage>
</organism>
<reference evidence="2" key="1">
    <citation type="submission" date="2023-02" db="EMBL/GenBank/DDBJ databases">
        <title>Colletotrichum kahawae CIFC_Que2 genome sequencing and assembly.</title>
        <authorList>
            <person name="Baroncelli R."/>
        </authorList>
    </citation>
    <scope>NUCLEOTIDE SEQUENCE</scope>
    <source>
        <strain evidence="2">CIFC_Que2</strain>
    </source>
</reference>
<keyword evidence="1" id="KW-0812">Transmembrane</keyword>
<gene>
    <name evidence="2" type="ORF">CKAH01_03592</name>
</gene>
<keyword evidence="1" id="KW-0472">Membrane</keyword>
<evidence type="ECO:0000256" key="1">
    <source>
        <dbReference type="SAM" id="Phobius"/>
    </source>
</evidence>
<keyword evidence="3" id="KW-1185">Reference proteome</keyword>
<dbReference type="AlphaFoldDB" id="A0AAD9YRE3"/>
<dbReference type="Proteomes" id="UP001281614">
    <property type="component" value="Unassembled WGS sequence"/>
</dbReference>
<evidence type="ECO:0000313" key="2">
    <source>
        <dbReference type="EMBL" id="KAK2774359.1"/>
    </source>
</evidence>